<name>A0A9W7SX36_9PEZI</name>
<evidence type="ECO:0000313" key="1">
    <source>
        <dbReference type="EMBL" id="KAH9838916.1"/>
    </source>
</evidence>
<dbReference type="Proteomes" id="UP001138500">
    <property type="component" value="Unassembled WGS sequence"/>
</dbReference>
<keyword evidence="2" id="KW-1185">Reference proteome</keyword>
<evidence type="ECO:0000313" key="2">
    <source>
        <dbReference type="Proteomes" id="UP001138500"/>
    </source>
</evidence>
<dbReference type="AlphaFoldDB" id="A0A9W7SX36"/>
<comment type="caution">
    <text evidence="1">The sequence shown here is derived from an EMBL/GenBank/DDBJ whole genome shotgun (WGS) entry which is preliminary data.</text>
</comment>
<gene>
    <name evidence="1" type="ORF">Tdes44962_MAKER01767</name>
</gene>
<reference evidence="1 2" key="2">
    <citation type="journal article" date="2021" name="Curr. Genet.">
        <title>Genetic response to nitrogen starvation in the aggressive Eucalyptus foliar pathogen Teratosphaeria destructans.</title>
        <authorList>
            <person name="Havenga M."/>
            <person name="Wingfield B.D."/>
            <person name="Wingfield M.J."/>
            <person name="Dreyer L.L."/>
            <person name="Roets F."/>
            <person name="Aylward J."/>
        </authorList>
    </citation>
    <scope>NUCLEOTIDE SEQUENCE [LARGE SCALE GENOMIC DNA]</scope>
    <source>
        <strain evidence="1">CMW44962</strain>
    </source>
</reference>
<dbReference type="EMBL" id="RIBY02000668">
    <property type="protein sequence ID" value="KAH9838916.1"/>
    <property type="molecule type" value="Genomic_DNA"/>
</dbReference>
<sequence>MPRPEPRSPAETLLFSGFDDHHSHLLLLAEHHQDDSQDDAQGSDGIEDAAVTCQCMVVSDEMKFDERCW</sequence>
<proteinExistence type="predicted"/>
<protein>
    <submittedName>
        <fullName evidence="1">Uncharacterized protein</fullName>
    </submittedName>
</protein>
<reference evidence="1 2" key="1">
    <citation type="journal article" date="2018" name="IMA Fungus">
        <title>IMA Genome-F 10: Nine draft genome sequences of Claviceps purpurea s.lat., including C. arundinis, C. humidiphila, and C. cf. spartinae, pseudomolecules for the pitch canker pathogen Fusarium circinatum, draft genome of Davidsoniella eucalypti, Grosmannia galeiformis, Quambalaria eucalypti, and Teratosphaeria destructans.</title>
        <authorList>
            <person name="Wingfield B.D."/>
            <person name="Liu M."/>
            <person name="Nguyen H.D."/>
            <person name="Lane F.A."/>
            <person name="Morgan S.W."/>
            <person name="De Vos L."/>
            <person name="Wilken P.M."/>
            <person name="Duong T.A."/>
            <person name="Aylward J."/>
            <person name="Coetzee M.P."/>
            <person name="Dadej K."/>
            <person name="De Beer Z.W."/>
            <person name="Findlay W."/>
            <person name="Havenga M."/>
            <person name="Kolarik M."/>
            <person name="Menzies J.G."/>
            <person name="Naidoo K."/>
            <person name="Pochopski O."/>
            <person name="Shoukouhi P."/>
            <person name="Santana Q.C."/>
            <person name="Seifert K.A."/>
            <person name="Soal N."/>
            <person name="Steenkamp E.T."/>
            <person name="Tatham C.T."/>
            <person name="van der Nest M.A."/>
            <person name="Wingfield M.J."/>
        </authorList>
    </citation>
    <scope>NUCLEOTIDE SEQUENCE [LARGE SCALE GENOMIC DNA]</scope>
    <source>
        <strain evidence="1">CMW44962</strain>
    </source>
</reference>
<accession>A0A9W7SX36</accession>
<organism evidence="1 2">
    <name type="scientific">Teratosphaeria destructans</name>
    <dbReference type="NCBI Taxonomy" id="418781"/>
    <lineage>
        <taxon>Eukaryota</taxon>
        <taxon>Fungi</taxon>
        <taxon>Dikarya</taxon>
        <taxon>Ascomycota</taxon>
        <taxon>Pezizomycotina</taxon>
        <taxon>Dothideomycetes</taxon>
        <taxon>Dothideomycetidae</taxon>
        <taxon>Mycosphaerellales</taxon>
        <taxon>Teratosphaeriaceae</taxon>
        <taxon>Teratosphaeria</taxon>
    </lineage>
</organism>